<organism evidence="2 3">
    <name type="scientific">Streptomyces microflavus</name>
    <name type="common">Streptomyces lipmanii</name>
    <dbReference type="NCBI Taxonomy" id="1919"/>
    <lineage>
        <taxon>Bacteria</taxon>
        <taxon>Bacillati</taxon>
        <taxon>Actinomycetota</taxon>
        <taxon>Actinomycetes</taxon>
        <taxon>Kitasatosporales</taxon>
        <taxon>Streptomycetaceae</taxon>
        <taxon>Streptomyces</taxon>
    </lineage>
</organism>
<dbReference type="Pfam" id="PF21074">
    <property type="entry name" value="GDH_C"/>
    <property type="match status" value="1"/>
</dbReference>
<comment type="caution">
    <text evidence="2">The sequence shown here is derived from an EMBL/GenBank/DDBJ whole genome shotgun (WGS) entry which is preliminary data.</text>
</comment>
<sequence length="76" mass="8400">ALVEQFPEQIVAHALRREIITTMLVNDTVNTGGATFLHRLREETGASMEEIVRAHLAAREIFGLAAVWDAVEALDN</sequence>
<gene>
    <name evidence="2" type="ORF">G3I39_20865</name>
</gene>
<dbReference type="PANTHER" id="PTHR43403:SF1">
    <property type="entry name" value="NAD-SPECIFIC GLUTAMATE DEHYDROGENASE"/>
    <property type="match status" value="1"/>
</dbReference>
<evidence type="ECO:0000259" key="1">
    <source>
        <dbReference type="Pfam" id="PF21074"/>
    </source>
</evidence>
<reference evidence="2 3" key="1">
    <citation type="submission" date="2020-01" db="EMBL/GenBank/DDBJ databases">
        <title>Insect and environment-associated Actinomycetes.</title>
        <authorList>
            <person name="Currrie C."/>
            <person name="Chevrette M."/>
            <person name="Carlson C."/>
            <person name="Stubbendieck R."/>
            <person name="Wendt-Pienkowski E."/>
        </authorList>
    </citation>
    <scope>NUCLEOTIDE SEQUENCE [LARGE SCALE GENOMIC DNA]</scope>
    <source>
        <strain evidence="2 3">SID14438</strain>
    </source>
</reference>
<feature type="non-terminal residue" evidence="2">
    <location>
        <position position="76"/>
    </location>
</feature>
<dbReference type="GO" id="GO:0006538">
    <property type="term" value="P:L-glutamate catabolic process"/>
    <property type="evidence" value="ECO:0007669"/>
    <property type="project" value="InterPro"/>
</dbReference>
<dbReference type="Proteomes" id="UP000471648">
    <property type="component" value="Unassembled WGS sequence"/>
</dbReference>
<protein>
    <submittedName>
        <fullName evidence="2">NAD-glutamate dehydrogenase</fullName>
    </submittedName>
</protein>
<dbReference type="GO" id="GO:0004069">
    <property type="term" value="F:L-aspartate:2-oxoglutarate aminotransferase activity"/>
    <property type="evidence" value="ECO:0007669"/>
    <property type="project" value="InterPro"/>
</dbReference>
<dbReference type="InterPro" id="IPR007780">
    <property type="entry name" value="NAD_Glu_DH_bac"/>
</dbReference>
<proteinExistence type="predicted"/>
<feature type="domain" description="NAD-specific glutamate dehydrogenase C-terminal" evidence="1">
    <location>
        <begin position="1"/>
        <end position="76"/>
    </location>
</feature>
<dbReference type="PANTHER" id="PTHR43403">
    <property type="entry name" value="NAD-SPECIFIC GLUTAMATE DEHYDROGENASE"/>
    <property type="match status" value="1"/>
</dbReference>
<evidence type="ECO:0000313" key="3">
    <source>
        <dbReference type="Proteomes" id="UP000471648"/>
    </source>
</evidence>
<dbReference type="RefSeq" id="WP_164357812.1">
    <property type="nucleotide sequence ID" value="NZ_JAAGME010000880.1"/>
</dbReference>
<feature type="non-terminal residue" evidence="2">
    <location>
        <position position="1"/>
    </location>
</feature>
<dbReference type="InterPro" id="IPR048381">
    <property type="entry name" value="GDH_C"/>
</dbReference>
<dbReference type="AlphaFoldDB" id="A0A6N9V9W5"/>
<name>A0A6N9V9W5_STRMI</name>
<dbReference type="GO" id="GO:0004352">
    <property type="term" value="F:glutamate dehydrogenase (NAD+) activity"/>
    <property type="evidence" value="ECO:0007669"/>
    <property type="project" value="InterPro"/>
</dbReference>
<accession>A0A6N9V9W5</accession>
<dbReference type="EMBL" id="JAAGME010000880">
    <property type="protein sequence ID" value="NEB69483.1"/>
    <property type="molecule type" value="Genomic_DNA"/>
</dbReference>
<evidence type="ECO:0000313" key="2">
    <source>
        <dbReference type="EMBL" id="NEB69483.1"/>
    </source>
</evidence>